<proteinExistence type="predicted"/>
<dbReference type="EMBL" id="JBANQN010000002">
    <property type="protein sequence ID" value="KAK6797040.1"/>
    <property type="molecule type" value="Genomic_DNA"/>
</dbReference>
<dbReference type="Proteomes" id="UP001371456">
    <property type="component" value="Unassembled WGS sequence"/>
</dbReference>
<protein>
    <submittedName>
        <fullName evidence="1">Uncharacterized protein</fullName>
    </submittedName>
</protein>
<accession>A0AAN8TZ96</accession>
<organism evidence="1 2">
    <name type="scientific">Solanum bulbocastanum</name>
    <name type="common">Wild potato</name>
    <dbReference type="NCBI Taxonomy" id="147425"/>
    <lineage>
        <taxon>Eukaryota</taxon>
        <taxon>Viridiplantae</taxon>
        <taxon>Streptophyta</taxon>
        <taxon>Embryophyta</taxon>
        <taxon>Tracheophyta</taxon>
        <taxon>Spermatophyta</taxon>
        <taxon>Magnoliopsida</taxon>
        <taxon>eudicotyledons</taxon>
        <taxon>Gunneridae</taxon>
        <taxon>Pentapetalae</taxon>
        <taxon>asterids</taxon>
        <taxon>lamiids</taxon>
        <taxon>Solanales</taxon>
        <taxon>Solanaceae</taxon>
        <taxon>Solanoideae</taxon>
        <taxon>Solaneae</taxon>
        <taxon>Solanum</taxon>
    </lineage>
</organism>
<keyword evidence="2" id="KW-1185">Reference proteome</keyword>
<evidence type="ECO:0000313" key="1">
    <source>
        <dbReference type="EMBL" id="KAK6797040.1"/>
    </source>
</evidence>
<comment type="caution">
    <text evidence="1">The sequence shown here is derived from an EMBL/GenBank/DDBJ whole genome shotgun (WGS) entry which is preliminary data.</text>
</comment>
<name>A0AAN8TZ96_SOLBU</name>
<dbReference type="AlphaFoldDB" id="A0AAN8TZ96"/>
<reference evidence="1 2" key="1">
    <citation type="submission" date="2024-02" db="EMBL/GenBank/DDBJ databases">
        <title>de novo genome assembly of Solanum bulbocastanum strain 11H21.</title>
        <authorList>
            <person name="Hosaka A.J."/>
        </authorList>
    </citation>
    <scope>NUCLEOTIDE SEQUENCE [LARGE SCALE GENOMIC DNA]</scope>
    <source>
        <tissue evidence="1">Young leaves</tissue>
    </source>
</reference>
<sequence length="107" mass="11531">MDKNIIMEMIELNRTTASDMTKTTNPLNFSNIGIPLSPLLPPTVKPAAKAIVAIKVATIIQEFAVSFIHLSPSFSNNLCSSVNNSLGVFLALFLVLWCEGGKSFSTS</sequence>
<gene>
    <name evidence="1" type="ORF">RDI58_004741</name>
</gene>
<evidence type="ECO:0000313" key="2">
    <source>
        <dbReference type="Proteomes" id="UP001371456"/>
    </source>
</evidence>